<evidence type="ECO:0000313" key="3">
    <source>
        <dbReference type="EMBL" id="KAJ7716257.1"/>
    </source>
</evidence>
<keyword evidence="4" id="KW-1185">Reference proteome</keyword>
<dbReference type="PANTHER" id="PTHR43355:SF2">
    <property type="entry name" value="FLAVIN REDUCTASE (NADPH)"/>
    <property type="match status" value="1"/>
</dbReference>
<gene>
    <name evidence="3" type="ORF">DFH07DRAFT_355363</name>
</gene>
<dbReference type="Gene3D" id="3.40.50.720">
    <property type="entry name" value="NAD(P)-binding Rossmann-like Domain"/>
    <property type="match status" value="1"/>
</dbReference>
<dbReference type="PANTHER" id="PTHR43355">
    <property type="entry name" value="FLAVIN REDUCTASE (NADPH)"/>
    <property type="match status" value="1"/>
</dbReference>
<evidence type="ECO:0000313" key="4">
    <source>
        <dbReference type="Proteomes" id="UP001215280"/>
    </source>
</evidence>
<dbReference type="AlphaFoldDB" id="A0AAD7HAV0"/>
<comment type="similarity">
    <text evidence="1">Belongs to the avfA family.</text>
</comment>
<evidence type="ECO:0000256" key="1">
    <source>
        <dbReference type="ARBA" id="ARBA00038376"/>
    </source>
</evidence>
<dbReference type="Pfam" id="PF13460">
    <property type="entry name" value="NAD_binding_10"/>
    <property type="match status" value="1"/>
</dbReference>
<feature type="domain" description="NAD(P)-binding" evidence="2">
    <location>
        <begin position="9"/>
        <end position="213"/>
    </location>
</feature>
<name>A0AAD7HAV0_9AGAR</name>
<dbReference type="Proteomes" id="UP001215280">
    <property type="component" value="Unassembled WGS sequence"/>
</dbReference>
<dbReference type="GO" id="GO:0016646">
    <property type="term" value="F:oxidoreductase activity, acting on the CH-NH group of donors, NAD or NADP as acceptor"/>
    <property type="evidence" value="ECO:0007669"/>
    <property type="project" value="TreeGrafter"/>
</dbReference>
<dbReference type="InterPro" id="IPR051606">
    <property type="entry name" value="Polyketide_Oxido-like"/>
</dbReference>
<reference evidence="3" key="1">
    <citation type="submission" date="2023-03" db="EMBL/GenBank/DDBJ databases">
        <title>Massive genome expansion in bonnet fungi (Mycena s.s.) driven by repeated elements and novel gene families across ecological guilds.</title>
        <authorList>
            <consortium name="Lawrence Berkeley National Laboratory"/>
            <person name="Harder C.B."/>
            <person name="Miyauchi S."/>
            <person name="Viragh M."/>
            <person name="Kuo A."/>
            <person name="Thoen E."/>
            <person name="Andreopoulos B."/>
            <person name="Lu D."/>
            <person name="Skrede I."/>
            <person name="Drula E."/>
            <person name="Henrissat B."/>
            <person name="Morin E."/>
            <person name="Kohler A."/>
            <person name="Barry K."/>
            <person name="LaButti K."/>
            <person name="Morin E."/>
            <person name="Salamov A."/>
            <person name="Lipzen A."/>
            <person name="Mereny Z."/>
            <person name="Hegedus B."/>
            <person name="Baldrian P."/>
            <person name="Stursova M."/>
            <person name="Weitz H."/>
            <person name="Taylor A."/>
            <person name="Grigoriev I.V."/>
            <person name="Nagy L.G."/>
            <person name="Martin F."/>
            <person name="Kauserud H."/>
        </authorList>
    </citation>
    <scope>NUCLEOTIDE SEQUENCE</scope>
    <source>
        <strain evidence="3">CBHHK188m</strain>
    </source>
</reference>
<dbReference type="InterPro" id="IPR016040">
    <property type="entry name" value="NAD(P)-bd_dom"/>
</dbReference>
<sequence>MRLRVLIFGATGTMGILLARKFLATHPSSTLILFVRSSAKLPMDLKDDKSIIVIEGELDDMDNLSKAMEGVDAVITALGPTGRKGPFYPTGTPIAAAYSRIIATMKDHSVRRLIALTTPSVRDPEDQFHLPLVFLRQTFATVAQNVVKDIVAVGQVVRTEGADLDWTLFRLALHTRDSETSNCVVVAGYMGDGKTRAVSSRIGAASFIIDELERREWVKKAPILS</sequence>
<proteinExistence type="inferred from homology"/>
<accession>A0AAD7HAV0</accession>
<dbReference type="InterPro" id="IPR036291">
    <property type="entry name" value="NAD(P)-bd_dom_sf"/>
</dbReference>
<evidence type="ECO:0000259" key="2">
    <source>
        <dbReference type="Pfam" id="PF13460"/>
    </source>
</evidence>
<dbReference type="EMBL" id="JARJLG010000334">
    <property type="protein sequence ID" value="KAJ7716257.1"/>
    <property type="molecule type" value="Genomic_DNA"/>
</dbReference>
<dbReference type="SUPFAM" id="SSF51735">
    <property type="entry name" value="NAD(P)-binding Rossmann-fold domains"/>
    <property type="match status" value="1"/>
</dbReference>
<comment type="caution">
    <text evidence="3">The sequence shown here is derived from an EMBL/GenBank/DDBJ whole genome shotgun (WGS) entry which is preliminary data.</text>
</comment>
<protein>
    <submittedName>
        <fullName evidence="3">NAD-binding protein</fullName>
    </submittedName>
</protein>
<organism evidence="3 4">
    <name type="scientific">Mycena maculata</name>
    <dbReference type="NCBI Taxonomy" id="230809"/>
    <lineage>
        <taxon>Eukaryota</taxon>
        <taxon>Fungi</taxon>
        <taxon>Dikarya</taxon>
        <taxon>Basidiomycota</taxon>
        <taxon>Agaricomycotina</taxon>
        <taxon>Agaricomycetes</taxon>
        <taxon>Agaricomycetidae</taxon>
        <taxon>Agaricales</taxon>
        <taxon>Marasmiineae</taxon>
        <taxon>Mycenaceae</taxon>
        <taxon>Mycena</taxon>
    </lineage>
</organism>